<evidence type="ECO:0000259" key="1">
    <source>
        <dbReference type="PROSITE" id="PS51186"/>
    </source>
</evidence>
<dbReference type="EMBL" id="CP001103">
    <property type="protein sequence ID" value="AEA98085.1"/>
    <property type="molecule type" value="Genomic_DNA"/>
</dbReference>
<dbReference type="Proteomes" id="UP000001870">
    <property type="component" value="Chromosome"/>
</dbReference>
<protein>
    <recommendedName>
        <fullName evidence="1">N-acetyltransferase domain-containing protein</fullName>
    </recommendedName>
</protein>
<gene>
    <name evidence="2" type="ordered locus">MADE_1009735</name>
</gene>
<evidence type="ECO:0000313" key="2">
    <source>
        <dbReference type="EMBL" id="AEA98085.1"/>
    </source>
</evidence>
<dbReference type="InterPro" id="IPR016181">
    <property type="entry name" value="Acyl_CoA_acyltransferase"/>
</dbReference>
<dbReference type="KEGG" id="amc:MADE_1009735"/>
<dbReference type="InterPro" id="IPR000182">
    <property type="entry name" value="GNAT_dom"/>
</dbReference>
<reference evidence="2 3" key="2">
    <citation type="journal article" date="2015" name="Antonie Van Leeuwenhoek">
        <title>Ecophysiological diversity of a novel member of the genus Alteromonas, and description of Alteromonas mediterranea sp. nov.</title>
        <authorList>
            <person name="Ivanova E.P."/>
            <person name="Lopez-Perez M."/>
            <person name="Zabalos M."/>
            <person name="Nguyen S.H."/>
            <person name="Webb H.K."/>
            <person name="Ryan J."/>
            <person name="Lagutin K."/>
            <person name="Vyssotski M."/>
            <person name="Crawford R.J."/>
            <person name="Rodriguez-Valera F."/>
        </authorList>
    </citation>
    <scope>NUCLEOTIDE SEQUENCE [LARGE SCALE GENOMIC DNA]</scope>
    <source>
        <strain evidence="3">DSM 17117 / CIP 110805 / LMG 28347 / Deep ecotype</strain>
    </source>
</reference>
<name>F2GC69_ALTMD</name>
<sequence length="74" mass="8294">MDDSLRGFGLGKQLLNSALAFADAQGFVQINSWTFSGFNAARYLYESQGFALVEEKLGLQRGIEVLEQRFTRCL</sequence>
<accession>F2GC69</accession>
<proteinExistence type="predicted"/>
<dbReference type="RefSeq" id="WP_012518411.1">
    <property type="nucleotide sequence ID" value="NC_011138.3"/>
</dbReference>
<dbReference type="GO" id="GO:0016747">
    <property type="term" value="F:acyltransferase activity, transferring groups other than amino-acyl groups"/>
    <property type="evidence" value="ECO:0007669"/>
    <property type="project" value="InterPro"/>
</dbReference>
<evidence type="ECO:0000313" key="3">
    <source>
        <dbReference type="Proteomes" id="UP000001870"/>
    </source>
</evidence>
<dbReference type="SUPFAM" id="SSF55729">
    <property type="entry name" value="Acyl-CoA N-acyltransferases (Nat)"/>
    <property type="match status" value="1"/>
</dbReference>
<feature type="domain" description="N-acetyltransferase" evidence="1">
    <location>
        <begin position="1"/>
        <end position="72"/>
    </location>
</feature>
<dbReference type="AlphaFoldDB" id="F2GC69"/>
<reference evidence="2 3" key="1">
    <citation type="journal article" date="2008" name="ISME J.">
        <title>Comparative genomics of two ecotypes of the marine planktonic copiotroph Alteromonas macleodii suggests alternative lifestyles associated with different kinds of particulate organic matter.</title>
        <authorList>
            <person name="Ivars-Martinez E."/>
            <person name="Martin-Cuadrado A.B."/>
            <person name="D'Auria G."/>
            <person name="Mira A."/>
            <person name="Ferriera S."/>
            <person name="Johnson J."/>
            <person name="Friedman R."/>
            <person name="Rodriguez-Valera F."/>
        </authorList>
    </citation>
    <scope>NUCLEOTIDE SEQUENCE [LARGE SCALE GENOMIC DNA]</scope>
    <source>
        <strain evidence="3">DSM 17117 / CIP 110805 / LMG 28347 / Deep ecotype</strain>
    </source>
</reference>
<organism evidence="2 3">
    <name type="scientific">Alteromonas mediterranea (strain DSM 17117 / CIP 110805 / LMG 28347 / Deep ecotype)</name>
    <dbReference type="NCBI Taxonomy" id="1774373"/>
    <lineage>
        <taxon>Bacteria</taxon>
        <taxon>Pseudomonadati</taxon>
        <taxon>Pseudomonadota</taxon>
        <taxon>Gammaproteobacteria</taxon>
        <taxon>Alteromonadales</taxon>
        <taxon>Alteromonadaceae</taxon>
        <taxon>Alteromonas/Salinimonas group</taxon>
        <taxon>Alteromonas</taxon>
    </lineage>
</organism>
<dbReference type="Gene3D" id="3.40.630.30">
    <property type="match status" value="1"/>
</dbReference>
<keyword evidence="3" id="KW-1185">Reference proteome</keyword>
<dbReference type="Pfam" id="PF00583">
    <property type="entry name" value="Acetyltransf_1"/>
    <property type="match status" value="1"/>
</dbReference>
<dbReference type="PROSITE" id="PS51186">
    <property type="entry name" value="GNAT"/>
    <property type="match status" value="1"/>
</dbReference>
<dbReference type="HOGENOM" id="CLU_2679536_0_0_6"/>